<evidence type="ECO:0000313" key="1">
    <source>
        <dbReference type="EMBL" id="OMP12631.1"/>
    </source>
</evidence>
<evidence type="ECO:0000313" key="2">
    <source>
        <dbReference type="Proteomes" id="UP000187203"/>
    </source>
</evidence>
<dbReference type="STRING" id="93759.A0A1R3KZX4"/>
<gene>
    <name evidence="1" type="ORF">COLO4_02937</name>
</gene>
<proteinExistence type="predicted"/>
<organism evidence="1 2">
    <name type="scientific">Corchorus olitorius</name>
    <dbReference type="NCBI Taxonomy" id="93759"/>
    <lineage>
        <taxon>Eukaryota</taxon>
        <taxon>Viridiplantae</taxon>
        <taxon>Streptophyta</taxon>
        <taxon>Embryophyta</taxon>
        <taxon>Tracheophyta</taxon>
        <taxon>Spermatophyta</taxon>
        <taxon>Magnoliopsida</taxon>
        <taxon>eudicotyledons</taxon>
        <taxon>Gunneridae</taxon>
        <taxon>Pentapetalae</taxon>
        <taxon>rosids</taxon>
        <taxon>malvids</taxon>
        <taxon>Malvales</taxon>
        <taxon>Malvaceae</taxon>
        <taxon>Grewioideae</taxon>
        <taxon>Apeibeae</taxon>
        <taxon>Corchorus</taxon>
    </lineage>
</organism>
<dbReference type="AlphaFoldDB" id="A0A1R3KZX4"/>
<accession>A0A1R3KZX4</accession>
<keyword evidence="2" id="KW-1185">Reference proteome</keyword>
<comment type="caution">
    <text evidence="1">The sequence shown here is derived from an EMBL/GenBank/DDBJ whole genome shotgun (WGS) entry which is preliminary data.</text>
</comment>
<dbReference type="Proteomes" id="UP000187203">
    <property type="component" value="Unassembled WGS sequence"/>
</dbReference>
<dbReference type="EMBL" id="AWUE01008540">
    <property type="protein sequence ID" value="OMP12631.1"/>
    <property type="molecule type" value="Genomic_DNA"/>
</dbReference>
<dbReference type="OrthoDB" id="1879366at2759"/>
<sequence>MMGLSNLLDLSVDTASGDHPFDPYMLLLKNAGFYVLARLPTEVKFSPASQNLDIS</sequence>
<name>A0A1R3KZX4_9ROSI</name>
<reference evidence="2" key="1">
    <citation type="submission" date="2013-09" db="EMBL/GenBank/DDBJ databases">
        <title>Corchorus olitorius genome sequencing.</title>
        <authorList>
            <person name="Alam M."/>
            <person name="Haque M.S."/>
            <person name="Islam M.S."/>
            <person name="Emdad E.M."/>
            <person name="Islam M.M."/>
            <person name="Ahmed B."/>
            <person name="Halim A."/>
            <person name="Hossen Q.M.M."/>
            <person name="Hossain M.Z."/>
            <person name="Ahmed R."/>
            <person name="Khan M.M."/>
            <person name="Islam R."/>
            <person name="Rashid M.M."/>
            <person name="Khan S.A."/>
            <person name="Rahman M.S."/>
            <person name="Alam M."/>
            <person name="Yahiya A.S."/>
            <person name="Khan M.S."/>
            <person name="Azam M.S."/>
            <person name="Haque T."/>
            <person name="Lashkar M.Z.H."/>
            <person name="Akhand A.I."/>
            <person name="Morshed G."/>
            <person name="Roy S."/>
            <person name="Uddin K.S."/>
            <person name="Rabeya T."/>
            <person name="Hossain A.S."/>
            <person name="Chowdhury A."/>
            <person name="Snigdha A.R."/>
            <person name="Mortoza M.S."/>
            <person name="Matin S.A."/>
            <person name="Hoque S.M.E."/>
            <person name="Islam M.K."/>
            <person name="Roy D.K."/>
            <person name="Haider R."/>
            <person name="Moosa M.M."/>
            <person name="Elias S.M."/>
            <person name="Hasan A.M."/>
            <person name="Jahan S."/>
            <person name="Shafiuddin M."/>
            <person name="Mahmood N."/>
            <person name="Shommy N.S."/>
        </authorList>
    </citation>
    <scope>NUCLEOTIDE SEQUENCE [LARGE SCALE GENOMIC DNA]</scope>
    <source>
        <strain evidence="2">cv. O-4</strain>
    </source>
</reference>
<protein>
    <submittedName>
        <fullName evidence="1">Alcohol dehydrogenase</fullName>
    </submittedName>
</protein>